<dbReference type="Gene3D" id="3.30.560.10">
    <property type="entry name" value="Glucose Oxidase, domain 3"/>
    <property type="match status" value="1"/>
</dbReference>
<evidence type="ECO:0000313" key="4">
    <source>
        <dbReference type="Proteomes" id="UP000515158"/>
    </source>
</evidence>
<dbReference type="PIRSF" id="PIRSF000137">
    <property type="entry name" value="Alcohol_oxidase"/>
    <property type="match status" value="1"/>
</dbReference>
<dbReference type="PANTHER" id="PTHR11552:SF154">
    <property type="entry name" value="FI04917P"/>
    <property type="match status" value="1"/>
</dbReference>
<name>A0A6P8XTJ8_THRPL</name>
<sequence length="612" mass="66722">MPCTPCSLDGVPWRGRFKIASHNQCVAVASFLALLISSARETPPPTSNIVPTEVDFIVVGAGSGGSVVASRLSEVPQWNVLLLEAGPEQDETTYVPTLYGYTFSKDEYDWQLKVQDTPNDHTGEISRARMLGGCSSHNGVKFMRGEAGDYDCWERAGAKGWSYKDVLPFFKKSEDNLEPDLASDTEYHGTGGPLSIQRFLHTDKGTELLLNTYKAAGLNEVDLNGPHATGLDRVQTNSRAGRRNSTNTAFLSKARVTRRNLHILTRALVKRVVIDPRTKRVRAVEFTDQNGALKVVRAKREVIVSAGTFQSPQLLMLSGVGPARQLREANIPVIVDSPAVGQNLQDHLVSVGGPTITLTQDTSVPTAEQMTADAENYAQHGQGPLTGHAVAAVMVRERSPLQPTSDNRPAMLTQHHGTWVDNEQLLPYCSEAAPVQNTTGSYYNQITLDIMLLHPRGTGQVRLNTTHPQEAPLIYQNVFQHPEDVRVYAAGLKQIVDRLNSSRTLQDEGATVAVPWTTCGGQQQGSQPWYECVVRSSGGVTWGHSVGTCSIGSVVDSRLRVKGVQGLRVADASVMPCVPGGNTNGPAIMIGERAAHFIKEEHQHRGHQCRHR</sequence>
<proteinExistence type="inferred from homology"/>
<evidence type="ECO:0000256" key="2">
    <source>
        <dbReference type="PIRSR" id="PIRSR000137-2"/>
    </source>
</evidence>
<dbReference type="GO" id="GO:0050660">
    <property type="term" value="F:flavin adenine dinucleotide binding"/>
    <property type="evidence" value="ECO:0007669"/>
    <property type="project" value="InterPro"/>
</dbReference>
<dbReference type="PANTHER" id="PTHR11552">
    <property type="entry name" value="GLUCOSE-METHANOL-CHOLINE GMC OXIDOREDUCTASE"/>
    <property type="match status" value="1"/>
</dbReference>
<dbReference type="Proteomes" id="UP000515158">
    <property type="component" value="Unplaced"/>
</dbReference>
<protein>
    <submittedName>
        <fullName evidence="5">Glucose dehydrogenase [FAD, quinone]-like isoform X1</fullName>
    </submittedName>
</protein>
<dbReference type="PROSITE" id="PS00624">
    <property type="entry name" value="GMC_OXRED_2"/>
    <property type="match status" value="1"/>
</dbReference>
<dbReference type="OrthoDB" id="269227at2759"/>
<dbReference type="InParanoid" id="A0A6P8XTJ8"/>
<dbReference type="GeneID" id="117639023"/>
<dbReference type="AlphaFoldDB" id="A0A6P8XTJ8"/>
<evidence type="ECO:0000313" key="5">
    <source>
        <dbReference type="RefSeq" id="XP_034230228.1"/>
    </source>
</evidence>
<dbReference type="SUPFAM" id="SSF51905">
    <property type="entry name" value="FAD/NAD(P)-binding domain"/>
    <property type="match status" value="1"/>
</dbReference>
<evidence type="ECO:0000259" key="3">
    <source>
        <dbReference type="PROSITE" id="PS00624"/>
    </source>
</evidence>
<feature type="binding site" evidence="2">
    <location>
        <position position="269"/>
    </location>
    <ligand>
        <name>FAD</name>
        <dbReference type="ChEBI" id="CHEBI:57692"/>
    </ligand>
</feature>
<dbReference type="Gene3D" id="3.50.50.60">
    <property type="entry name" value="FAD/NAD(P)-binding domain"/>
    <property type="match status" value="1"/>
</dbReference>
<dbReference type="KEGG" id="tpal:117639023"/>
<dbReference type="SUPFAM" id="SSF54373">
    <property type="entry name" value="FAD-linked reductases, C-terminal domain"/>
    <property type="match status" value="1"/>
</dbReference>
<dbReference type="Pfam" id="PF05199">
    <property type="entry name" value="GMC_oxred_C"/>
    <property type="match status" value="1"/>
</dbReference>
<evidence type="ECO:0000256" key="1">
    <source>
        <dbReference type="ARBA" id="ARBA00010790"/>
    </source>
</evidence>
<dbReference type="InterPro" id="IPR012132">
    <property type="entry name" value="GMC_OxRdtase"/>
</dbReference>
<dbReference type="InterPro" id="IPR007867">
    <property type="entry name" value="GMC_OxRtase_C"/>
</dbReference>
<keyword evidence="4" id="KW-1185">Reference proteome</keyword>
<gene>
    <name evidence="5" type="primary">LOC117639023</name>
</gene>
<dbReference type="InterPro" id="IPR000172">
    <property type="entry name" value="GMC_OxRdtase_N"/>
</dbReference>
<dbReference type="Pfam" id="PF00732">
    <property type="entry name" value="GMC_oxred_N"/>
    <property type="match status" value="1"/>
</dbReference>
<dbReference type="GO" id="GO:0016614">
    <property type="term" value="F:oxidoreductase activity, acting on CH-OH group of donors"/>
    <property type="evidence" value="ECO:0007669"/>
    <property type="project" value="InterPro"/>
</dbReference>
<accession>A0A6P8XTJ8</accession>
<dbReference type="RefSeq" id="XP_034230228.1">
    <property type="nucleotide sequence ID" value="XM_034374337.1"/>
</dbReference>
<comment type="cofactor">
    <cofactor evidence="2">
        <name>FAD</name>
        <dbReference type="ChEBI" id="CHEBI:57692"/>
    </cofactor>
</comment>
<keyword evidence="2" id="KW-0285">Flavoprotein</keyword>
<keyword evidence="2" id="KW-0274">FAD</keyword>
<organism evidence="5">
    <name type="scientific">Thrips palmi</name>
    <name type="common">Melon thrips</name>
    <dbReference type="NCBI Taxonomy" id="161013"/>
    <lineage>
        <taxon>Eukaryota</taxon>
        <taxon>Metazoa</taxon>
        <taxon>Ecdysozoa</taxon>
        <taxon>Arthropoda</taxon>
        <taxon>Hexapoda</taxon>
        <taxon>Insecta</taxon>
        <taxon>Pterygota</taxon>
        <taxon>Neoptera</taxon>
        <taxon>Paraneoptera</taxon>
        <taxon>Thysanoptera</taxon>
        <taxon>Terebrantia</taxon>
        <taxon>Thripoidea</taxon>
        <taxon>Thripidae</taxon>
        <taxon>Thrips</taxon>
    </lineage>
</organism>
<comment type="similarity">
    <text evidence="1">Belongs to the GMC oxidoreductase family.</text>
</comment>
<feature type="domain" description="Glucose-methanol-choline oxidoreductase N-terminal" evidence="3">
    <location>
        <begin position="307"/>
        <end position="321"/>
    </location>
</feature>
<reference evidence="5" key="1">
    <citation type="submission" date="2025-08" db="UniProtKB">
        <authorList>
            <consortium name="RefSeq"/>
        </authorList>
    </citation>
    <scope>IDENTIFICATION</scope>
    <source>
        <tissue evidence="5">Total insect</tissue>
    </source>
</reference>
<dbReference type="InterPro" id="IPR036188">
    <property type="entry name" value="FAD/NAD-bd_sf"/>
</dbReference>